<dbReference type="InterPro" id="IPR002563">
    <property type="entry name" value="Flavin_Rdtase-like_dom"/>
</dbReference>
<name>A0AAW9S378_9BACT</name>
<dbReference type="Pfam" id="PF01613">
    <property type="entry name" value="Flavin_Reduct"/>
    <property type="match status" value="1"/>
</dbReference>
<reference evidence="3 4" key="1">
    <citation type="submission" date="2024-04" db="EMBL/GenBank/DDBJ databases">
        <title>Novel genus in family Flammeovirgaceae.</title>
        <authorList>
            <person name="Nguyen T.H."/>
            <person name="Vuong T.Q."/>
            <person name="Le H."/>
            <person name="Kim S.-G."/>
        </authorList>
    </citation>
    <scope>NUCLEOTIDE SEQUENCE [LARGE SCALE GENOMIC DNA]</scope>
    <source>
        <strain evidence="3 4">JCM 23209</strain>
    </source>
</reference>
<accession>A0AAW9S378</accession>
<evidence type="ECO:0000313" key="4">
    <source>
        <dbReference type="Proteomes" id="UP001403385"/>
    </source>
</evidence>
<dbReference type="AlphaFoldDB" id="A0AAW9S378"/>
<comment type="caution">
    <text evidence="3">The sequence shown here is derived from an EMBL/GenBank/DDBJ whole genome shotgun (WGS) entry which is preliminary data.</text>
</comment>
<evidence type="ECO:0000256" key="1">
    <source>
        <dbReference type="ARBA" id="ARBA00023002"/>
    </source>
</evidence>
<dbReference type="GO" id="GO:0010181">
    <property type="term" value="F:FMN binding"/>
    <property type="evidence" value="ECO:0007669"/>
    <property type="project" value="InterPro"/>
</dbReference>
<dbReference type="PANTHER" id="PTHR30466">
    <property type="entry name" value="FLAVIN REDUCTASE"/>
    <property type="match status" value="1"/>
</dbReference>
<dbReference type="SMART" id="SM00903">
    <property type="entry name" value="Flavin_Reduct"/>
    <property type="match status" value="1"/>
</dbReference>
<dbReference type="PANTHER" id="PTHR30466:SF1">
    <property type="entry name" value="FMN REDUCTASE (NADH) RUTF"/>
    <property type="match status" value="1"/>
</dbReference>
<dbReference type="EC" id="1.-.-.-" evidence="3"/>
<dbReference type="InterPro" id="IPR050268">
    <property type="entry name" value="NADH-dep_flavin_reductase"/>
</dbReference>
<protein>
    <submittedName>
        <fullName evidence="3">Flavin reductase family protein</fullName>
        <ecNumber evidence="3">1.-.-.-</ecNumber>
    </submittedName>
</protein>
<keyword evidence="4" id="KW-1185">Reference proteome</keyword>
<dbReference type="Proteomes" id="UP001403385">
    <property type="component" value="Unassembled WGS sequence"/>
</dbReference>
<dbReference type="InterPro" id="IPR012349">
    <property type="entry name" value="Split_barrel_FMN-bd"/>
</dbReference>
<organism evidence="3 4">
    <name type="scientific">Rapidithrix thailandica</name>
    <dbReference type="NCBI Taxonomy" id="413964"/>
    <lineage>
        <taxon>Bacteria</taxon>
        <taxon>Pseudomonadati</taxon>
        <taxon>Bacteroidota</taxon>
        <taxon>Cytophagia</taxon>
        <taxon>Cytophagales</taxon>
        <taxon>Flammeovirgaceae</taxon>
        <taxon>Rapidithrix</taxon>
    </lineage>
</organism>
<keyword evidence="1 3" id="KW-0560">Oxidoreductase</keyword>
<dbReference type="GO" id="GO:0006208">
    <property type="term" value="P:pyrimidine nucleobase catabolic process"/>
    <property type="evidence" value="ECO:0007669"/>
    <property type="project" value="TreeGrafter"/>
</dbReference>
<feature type="domain" description="Flavin reductase like" evidence="2">
    <location>
        <begin position="13"/>
        <end position="161"/>
    </location>
</feature>
<evidence type="ECO:0000259" key="2">
    <source>
        <dbReference type="SMART" id="SM00903"/>
    </source>
</evidence>
<dbReference type="Gene3D" id="2.30.110.10">
    <property type="entry name" value="Electron Transport, Fmn-binding Protein, Chain A"/>
    <property type="match status" value="1"/>
</dbReference>
<gene>
    <name evidence="3" type="ORF">AAG747_08930</name>
</gene>
<dbReference type="SUPFAM" id="SSF50475">
    <property type="entry name" value="FMN-binding split barrel"/>
    <property type="match status" value="1"/>
</dbReference>
<proteinExistence type="predicted"/>
<sequence>MQVVDSESFREGMSKLTGAVTIVATEGEAGKGGFTATAVCSVSDNPATLLVCINRNNDLEQVIEKNQSFTVNLLSTEQKALANRFAGLENIPSAERLEVGFWSKGKTGSPLLMDCLASFECKLTNAVPTGTHTVLFGEVINLLLNHSQSQPLLYYNRSYNTIKFP</sequence>
<dbReference type="GO" id="GO:0042602">
    <property type="term" value="F:riboflavin reductase (NADPH) activity"/>
    <property type="evidence" value="ECO:0007669"/>
    <property type="project" value="TreeGrafter"/>
</dbReference>
<dbReference type="EMBL" id="JBDKWZ010000004">
    <property type="protein sequence ID" value="MEN7548032.1"/>
    <property type="molecule type" value="Genomic_DNA"/>
</dbReference>
<evidence type="ECO:0000313" key="3">
    <source>
        <dbReference type="EMBL" id="MEN7548032.1"/>
    </source>
</evidence>